<dbReference type="EMBL" id="JAIHOM010000050">
    <property type="protein sequence ID" value="MCW6036917.1"/>
    <property type="molecule type" value="Genomic_DNA"/>
</dbReference>
<dbReference type="Pfam" id="PF02926">
    <property type="entry name" value="THUMP"/>
    <property type="match status" value="1"/>
</dbReference>
<evidence type="ECO:0000313" key="6">
    <source>
        <dbReference type="Proteomes" id="UP001526426"/>
    </source>
</evidence>
<comment type="caution">
    <text evidence="5">The sequence shown here is derived from an EMBL/GenBank/DDBJ whole genome shotgun (WGS) entry which is preliminary data.</text>
</comment>
<dbReference type="InterPro" id="IPR004114">
    <property type="entry name" value="THUMP_dom"/>
</dbReference>
<sequence length="374" mass="42583">MTQYFATVARGLEEIAAQELKDLGAQEVQPDFTGVYFRGNQELLYRVNLWSRLLFRVFVPVKNFPCRNGDQLYREIQKIDWRDYLTPDQTLSVHCTGTNAQLNHTHFTALQVKNAIVDQQRDQTGRRSSVDSQEADLMLNLHIHRDRAILSLDSSGSSLHRRGYRPAMGAAPLKETLASALLRLAQWTPETPLYDPLCGSGTILLEAGLQSLNIAPGLVRGEFAFERWSDFNPDLWQKLRQEALEQQRDKFPAPLWGSDRNAEIIQQARTNAQYCGLGDSIQFQVQDIEDIYPPTEPGILICNPPYGKRLGEVEELGSFYKLLGDLFKQRFTGWTAYILSGNKELTKKVGLKASRRFPVYNGSLPCTFLKYDLY</sequence>
<keyword evidence="6" id="KW-1185">Reference proteome</keyword>
<dbReference type="Gene3D" id="3.30.2130.30">
    <property type="match status" value="1"/>
</dbReference>
<dbReference type="SMART" id="SM00981">
    <property type="entry name" value="THUMP"/>
    <property type="match status" value="1"/>
</dbReference>
<protein>
    <submittedName>
        <fullName evidence="5">RNA methyltransferase</fullName>
    </submittedName>
</protein>
<dbReference type="Pfam" id="PF22020">
    <property type="entry name" value="RlmL_1st"/>
    <property type="match status" value="1"/>
</dbReference>
<feature type="domain" description="THUMP" evidence="4">
    <location>
        <begin position="43"/>
        <end position="154"/>
    </location>
</feature>
<keyword evidence="2" id="KW-0808">Transferase</keyword>
<dbReference type="InterPro" id="IPR054170">
    <property type="entry name" value="RlmL_1st"/>
</dbReference>
<dbReference type="InterPro" id="IPR029063">
    <property type="entry name" value="SAM-dependent_MTases_sf"/>
</dbReference>
<dbReference type="CDD" id="cd11715">
    <property type="entry name" value="THUMP_AdoMetMT"/>
    <property type="match status" value="1"/>
</dbReference>
<dbReference type="PROSITE" id="PS01261">
    <property type="entry name" value="UPF0020"/>
    <property type="match status" value="1"/>
</dbReference>
<dbReference type="InterPro" id="IPR053943">
    <property type="entry name" value="RlmKL-like_Mtase_CS"/>
</dbReference>
<dbReference type="RefSeq" id="WP_265264739.1">
    <property type="nucleotide sequence ID" value="NZ_JAIHOM010000050.1"/>
</dbReference>
<dbReference type="SUPFAM" id="SSF53335">
    <property type="entry name" value="S-adenosyl-L-methionine-dependent methyltransferases"/>
    <property type="match status" value="1"/>
</dbReference>
<gene>
    <name evidence="5" type="ORF">K4A83_11675</name>
</gene>
<dbReference type="PANTHER" id="PTHR47313:SF1">
    <property type="entry name" value="RIBOSOMAL RNA LARGE SUBUNIT METHYLTRANSFERASE K_L"/>
    <property type="match status" value="1"/>
</dbReference>
<evidence type="ECO:0000256" key="1">
    <source>
        <dbReference type="ARBA" id="ARBA00022603"/>
    </source>
</evidence>
<dbReference type="InterPro" id="IPR000241">
    <property type="entry name" value="RlmKL-like_Mtase"/>
</dbReference>
<dbReference type="Pfam" id="PF01170">
    <property type="entry name" value="UPF0020"/>
    <property type="match status" value="1"/>
</dbReference>
<evidence type="ECO:0000256" key="3">
    <source>
        <dbReference type="PROSITE-ProRule" id="PRU00529"/>
    </source>
</evidence>
<name>A0ABT3L648_9CYAN</name>
<proteinExistence type="predicted"/>
<dbReference type="Proteomes" id="UP001526426">
    <property type="component" value="Unassembled WGS sequence"/>
</dbReference>
<dbReference type="GO" id="GO:0008168">
    <property type="term" value="F:methyltransferase activity"/>
    <property type="evidence" value="ECO:0007669"/>
    <property type="project" value="UniProtKB-KW"/>
</dbReference>
<dbReference type="GO" id="GO:0032259">
    <property type="term" value="P:methylation"/>
    <property type="evidence" value="ECO:0007669"/>
    <property type="project" value="UniProtKB-KW"/>
</dbReference>
<dbReference type="PROSITE" id="PS51165">
    <property type="entry name" value="THUMP"/>
    <property type="match status" value="1"/>
</dbReference>
<evidence type="ECO:0000256" key="2">
    <source>
        <dbReference type="ARBA" id="ARBA00022679"/>
    </source>
</evidence>
<organism evidence="5 6">
    <name type="scientific">Spirulina subsalsa FACHB-351</name>
    <dbReference type="NCBI Taxonomy" id="234711"/>
    <lineage>
        <taxon>Bacteria</taxon>
        <taxon>Bacillati</taxon>
        <taxon>Cyanobacteriota</taxon>
        <taxon>Cyanophyceae</taxon>
        <taxon>Spirulinales</taxon>
        <taxon>Spirulinaceae</taxon>
        <taxon>Spirulina</taxon>
    </lineage>
</organism>
<keyword evidence="3" id="KW-0694">RNA-binding</keyword>
<dbReference type="Gene3D" id="3.40.50.150">
    <property type="entry name" value="Vaccinia Virus protein VP39"/>
    <property type="match status" value="1"/>
</dbReference>
<evidence type="ECO:0000313" key="5">
    <source>
        <dbReference type="EMBL" id="MCW6036917.1"/>
    </source>
</evidence>
<keyword evidence="1 5" id="KW-0489">Methyltransferase</keyword>
<evidence type="ECO:0000259" key="4">
    <source>
        <dbReference type="PROSITE" id="PS51165"/>
    </source>
</evidence>
<reference evidence="5 6" key="1">
    <citation type="submission" date="2021-08" db="EMBL/GenBank/DDBJ databases">
        <title>Draft genome sequence of Spirulina subsalsa with high tolerance to salinity and hype-accumulation of phycocyanin.</title>
        <authorList>
            <person name="Pei H."/>
            <person name="Jiang L."/>
        </authorList>
    </citation>
    <scope>NUCLEOTIDE SEQUENCE [LARGE SCALE GENOMIC DNA]</scope>
    <source>
        <strain evidence="5 6">FACHB-351</strain>
    </source>
</reference>
<dbReference type="PANTHER" id="PTHR47313">
    <property type="entry name" value="RIBOSOMAL RNA LARGE SUBUNIT METHYLTRANSFERASE K/L"/>
    <property type="match status" value="1"/>
</dbReference>
<accession>A0ABT3L648</accession>